<dbReference type="InterPro" id="IPR036271">
    <property type="entry name" value="Tet_transcr_reg_TetR-rel_C_sf"/>
</dbReference>
<keyword evidence="5" id="KW-1185">Reference proteome</keyword>
<dbReference type="SUPFAM" id="SSF48498">
    <property type="entry name" value="Tetracyclin repressor-like, C-terminal domain"/>
    <property type="match status" value="1"/>
</dbReference>
<feature type="domain" description="HTH tetR-type" evidence="3">
    <location>
        <begin position="14"/>
        <end position="74"/>
    </location>
</feature>
<protein>
    <submittedName>
        <fullName evidence="4">DNA-binding transcriptional regulator, AcrR family</fullName>
    </submittedName>
</protein>
<dbReference type="EMBL" id="FNVO01000001">
    <property type="protein sequence ID" value="SEF66776.1"/>
    <property type="molecule type" value="Genomic_DNA"/>
</dbReference>
<name>A0A1H5TVF5_9ACTN</name>
<dbReference type="PANTHER" id="PTHR30055:SF226">
    <property type="entry name" value="HTH-TYPE TRANSCRIPTIONAL REGULATOR PKSA"/>
    <property type="match status" value="1"/>
</dbReference>
<evidence type="ECO:0000313" key="4">
    <source>
        <dbReference type="EMBL" id="SEF66776.1"/>
    </source>
</evidence>
<dbReference type="Pfam" id="PF00440">
    <property type="entry name" value="TetR_N"/>
    <property type="match status" value="1"/>
</dbReference>
<sequence>MRPYKGVSAAERMAQRRAAIMEAAWDLLGTEGWQAATVRGISSRAGLNDRYFYESFTDLGALLLAVVDDQAARGITAILEVARSAPRHLRTRTQVVVTAIFDFLAEDPRRAQVMAREFPASPLLQSRKHEIVQAVMEIFIAQVHELLDEVPLSPEDLRLTALTITAGIWETITLWLRGDLDTSRDHLIDYIVALLMATTALPPALNAQLP</sequence>
<dbReference type="GO" id="GO:0000976">
    <property type="term" value="F:transcription cis-regulatory region binding"/>
    <property type="evidence" value="ECO:0007669"/>
    <property type="project" value="TreeGrafter"/>
</dbReference>
<organism evidence="4 5">
    <name type="scientific">Thermomonospora echinospora</name>
    <dbReference type="NCBI Taxonomy" id="1992"/>
    <lineage>
        <taxon>Bacteria</taxon>
        <taxon>Bacillati</taxon>
        <taxon>Actinomycetota</taxon>
        <taxon>Actinomycetes</taxon>
        <taxon>Streptosporangiales</taxon>
        <taxon>Thermomonosporaceae</taxon>
        <taxon>Thermomonospora</taxon>
    </lineage>
</organism>
<reference evidence="5" key="1">
    <citation type="submission" date="2016-10" db="EMBL/GenBank/DDBJ databases">
        <authorList>
            <person name="Varghese N."/>
            <person name="Submissions S."/>
        </authorList>
    </citation>
    <scope>NUCLEOTIDE SEQUENCE [LARGE SCALE GENOMIC DNA]</scope>
    <source>
        <strain evidence="5">DSM 43163</strain>
    </source>
</reference>
<dbReference type="AlphaFoldDB" id="A0A1H5TVF5"/>
<evidence type="ECO:0000259" key="3">
    <source>
        <dbReference type="PROSITE" id="PS50977"/>
    </source>
</evidence>
<dbReference type="InterPro" id="IPR009057">
    <property type="entry name" value="Homeodomain-like_sf"/>
</dbReference>
<dbReference type="Gene3D" id="1.10.357.10">
    <property type="entry name" value="Tetracycline Repressor, domain 2"/>
    <property type="match status" value="1"/>
</dbReference>
<evidence type="ECO:0000313" key="5">
    <source>
        <dbReference type="Proteomes" id="UP000236723"/>
    </source>
</evidence>
<keyword evidence="1 2" id="KW-0238">DNA-binding</keyword>
<dbReference type="PROSITE" id="PS50977">
    <property type="entry name" value="HTH_TETR_2"/>
    <property type="match status" value="1"/>
</dbReference>
<dbReference type="SUPFAM" id="SSF46689">
    <property type="entry name" value="Homeodomain-like"/>
    <property type="match status" value="1"/>
</dbReference>
<evidence type="ECO:0000256" key="2">
    <source>
        <dbReference type="PROSITE-ProRule" id="PRU00335"/>
    </source>
</evidence>
<dbReference type="PANTHER" id="PTHR30055">
    <property type="entry name" value="HTH-TYPE TRANSCRIPTIONAL REGULATOR RUTR"/>
    <property type="match status" value="1"/>
</dbReference>
<gene>
    <name evidence="4" type="ORF">SAMN04489712_101761</name>
</gene>
<dbReference type="Proteomes" id="UP000236723">
    <property type="component" value="Unassembled WGS sequence"/>
</dbReference>
<dbReference type="InterPro" id="IPR001647">
    <property type="entry name" value="HTH_TetR"/>
</dbReference>
<proteinExistence type="predicted"/>
<evidence type="ECO:0000256" key="1">
    <source>
        <dbReference type="ARBA" id="ARBA00023125"/>
    </source>
</evidence>
<feature type="DNA-binding region" description="H-T-H motif" evidence="2">
    <location>
        <begin position="37"/>
        <end position="56"/>
    </location>
</feature>
<dbReference type="GO" id="GO:0003700">
    <property type="term" value="F:DNA-binding transcription factor activity"/>
    <property type="evidence" value="ECO:0007669"/>
    <property type="project" value="TreeGrafter"/>
</dbReference>
<accession>A0A1H5TVF5</accession>
<dbReference type="InterPro" id="IPR050109">
    <property type="entry name" value="HTH-type_TetR-like_transc_reg"/>
</dbReference>